<organism evidence="2 3">
    <name type="scientific">Angiostrongylus cantonensis</name>
    <name type="common">Rat lungworm</name>
    <dbReference type="NCBI Taxonomy" id="6313"/>
    <lineage>
        <taxon>Eukaryota</taxon>
        <taxon>Metazoa</taxon>
        <taxon>Ecdysozoa</taxon>
        <taxon>Nematoda</taxon>
        <taxon>Chromadorea</taxon>
        <taxon>Rhabditida</taxon>
        <taxon>Rhabditina</taxon>
        <taxon>Rhabditomorpha</taxon>
        <taxon>Strongyloidea</taxon>
        <taxon>Metastrongylidae</taxon>
        <taxon>Angiostrongylus</taxon>
    </lineage>
</organism>
<feature type="domain" description="NAA35-like TPR repeats" evidence="1">
    <location>
        <begin position="30"/>
        <end position="93"/>
    </location>
</feature>
<proteinExistence type="predicted"/>
<dbReference type="STRING" id="6313.A0A0K0D9D4"/>
<dbReference type="WBParaSite" id="ACAC_0000672701-mRNA-1">
    <property type="protein sequence ID" value="ACAC_0000672701-mRNA-1"/>
    <property type="gene ID" value="ACAC_0000672701"/>
</dbReference>
<dbReference type="Pfam" id="PF25789">
    <property type="entry name" value="TPR_NAA35"/>
    <property type="match status" value="1"/>
</dbReference>
<protein>
    <submittedName>
        <fullName evidence="3">Protein TEX261</fullName>
    </submittedName>
</protein>
<name>A0A0K0D9D4_ANGCA</name>
<evidence type="ECO:0000313" key="2">
    <source>
        <dbReference type="Proteomes" id="UP000035642"/>
    </source>
</evidence>
<accession>A0A0K0D9D4</accession>
<dbReference type="AlphaFoldDB" id="A0A0K0D9D4"/>
<evidence type="ECO:0000313" key="3">
    <source>
        <dbReference type="WBParaSite" id="ACAC_0000672701-mRNA-1"/>
    </source>
</evidence>
<evidence type="ECO:0000259" key="1">
    <source>
        <dbReference type="Pfam" id="PF25789"/>
    </source>
</evidence>
<reference evidence="2" key="1">
    <citation type="submission" date="2012-09" db="EMBL/GenBank/DDBJ databases">
        <authorList>
            <person name="Martin A.A."/>
        </authorList>
    </citation>
    <scope>NUCLEOTIDE SEQUENCE</scope>
</reference>
<keyword evidence="2" id="KW-1185">Reference proteome</keyword>
<sequence length="121" mass="14647">MCVLTDYYVFPPFQGSCLLDLLWCIIDFSQDNPFVTFVFMQTLVLVVYHIELSFRLDLFSPFEFPYIYWFYGEVVCRWYMTSLEKSREVMKDTLKKGMHYHNFRFTLRSLQVLLKSLSVLF</sequence>
<dbReference type="Proteomes" id="UP000035642">
    <property type="component" value="Unassembled WGS sequence"/>
</dbReference>
<reference evidence="3" key="2">
    <citation type="submission" date="2017-02" db="UniProtKB">
        <authorList>
            <consortium name="WormBaseParasite"/>
        </authorList>
    </citation>
    <scope>IDENTIFICATION</scope>
</reference>
<dbReference type="InterPro" id="IPR057982">
    <property type="entry name" value="TPR_NAA35"/>
</dbReference>